<dbReference type="SUPFAM" id="SSF53474">
    <property type="entry name" value="alpha/beta-Hydrolases"/>
    <property type="match status" value="1"/>
</dbReference>
<accession>A0A0D7KDN2</accession>
<reference evidence="1 2" key="1">
    <citation type="submission" date="2014-12" db="EMBL/GenBank/DDBJ databases">
        <title>Isolation of bacteria from lake water.</title>
        <authorList>
            <person name="Sheng K.-Y."/>
            <person name="Chin P.-S."/>
            <person name="Chan K.-G."/>
            <person name="Tan G.S."/>
        </authorList>
    </citation>
    <scope>NUCLEOTIDE SEQUENCE [LARGE SCALE GENOMIC DNA]</scope>
    <source>
        <strain evidence="1 2">KY4</strain>
    </source>
</reference>
<comment type="caution">
    <text evidence="1">The sequence shown here is derived from an EMBL/GenBank/DDBJ whole genome shotgun (WGS) entry which is preliminary data.</text>
</comment>
<dbReference type="EMBL" id="JXYQ01000001">
    <property type="protein sequence ID" value="KJA12506.1"/>
    <property type="molecule type" value="Genomic_DNA"/>
</dbReference>
<dbReference type="InterPro" id="IPR029058">
    <property type="entry name" value="AB_hydrolase_fold"/>
</dbReference>
<dbReference type="Proteomes" id="UP000032566">
    <property type="component" value="Unassembled WGS sequence"/>
</dbReference>
<dbReference type="Gene3D" id="3.40.50.1820">
    <property type="entry name" value="alpha/beta hydrolase"/>
    <property type="match status" value="1"/>
</dbReference>
<name>A0A0D7KDN2_9BURK</name>
<protein>
    <submittedName>
        <fullName evidence="1">Dienelactone hydrolase</fullName>
    </submittedName>
</protein>
<evidence type="ECO:0000313" key="1">
    <source>
        <dbReference type="EMBL" id="KJA12506.1"/>
    </source>
</evidence>
<proteinExistence type="predicted"/>
<keyword evidence="1" id="KW-0378">Hydrolase</keyword>
<sequence>MKNGMNLFAANVPAFNGQGKLISSWNPRFGKVGERPTFIIIHGGHGVGHGNIDTAVWAVKTFDANVMVLDSYWSRGRDENWKTWTQYGANMRTLDLIAAARFVKSEGADPKKTFVIGDSQGGWTVLRAFTNHNLSGEVKSLLAGGIALYPNCYAKESFWSGLPGGGAANTDIAPPLGDYVAPVHVFTGTADTATPTSQCNVDRALKGAYKWTSFEGATHAWDTPSGGVGRPGVDGKCTKALNIYNRFAVCRNNQYTDTTRNEIVAFVERHTTK</sequence>
<keyword evidence="2" id="KW-1185">Reference proteome</keyword>
<gene>
    <name evidence="1" type="ORF">RP29_00180</name>
</gene>
<dbReference type="STRING" id="80878.RP29_00180"/>
<dbReference type="AlphaFoldDB" id="A0A0D7KDN2"/>
<organism evidence="1 2">
    <name type="scientific">Acidovorax temperans</name>
    <dbReference type="NCBI Taxonomy" id="80878"/>
    <lineage>
        <taxon>Bacteria</taxon>
        <taxon>Pseudomonadati</taxon>
        <taxon>Pseudomonadota</taxon>
        <taxon>Betaproteobacteria</taxon>
        <taxon>Burkholderiales</taxon>
        <taxon>Comamonadaceae</taxon>
        <taxon>Acidovorax</taxon>
    </lineage>
</organism>
<dbReference type="GO" id="GO:0016787">
    <property type="term" value="F:hydrolase activity"/>
    <property type="evidence" value="ECO:0007669"/>
    <property type="project" value="UniProtKB-KW"/>
</dbReference>
<dbReference type="PATRIC" id="fig|80878.5.peg.38"/>
<evidence type="ECO:0000313" key="2">
    <source>
        <dbReference type="Proteomes" id="UP000032566"/>
    </source>
</evidence>